<comment type="caution">
    <text evidence="1">The sequence shown here is derived from an EMBL/GenBank/DDBJ whole genome shotgun (WGS) entry which is preliminary data.</text>
</comment>
<accession>A0A8H7SLZ2</accession>
<evidence type="ECO:0000313" key="1">
    <source>
        <dbReference type="EMBL" id="KAG2230413.1"/>
    </source>
</evidence>
<dbReference type="Proteomes" id="UP000613177">
    <property type="component" value="Unassembled WGS sequence"/>
</dbReference>
<proteinExistence type="predicted"/>
<evidence type="ECO:0000313" key="2">
    <source>
        <dbReference type="Proteomes" id="UP000613177"/>
    </source>
</evidence>
<gene>
    <name evidence="1" type="ORF">INT48_007255</name>
</gene>
<reference evidence="1" key="1">
    <citation type="submission" date="2021-01" db="EMBL/GenBank/DDBJ databases">
        <title>Metabolic potential, ecology and presence of endohyphal bacteria is reflected in genomic diversity of Mucoromycotina.</title>
        <authorList>
            <person name="Muszewska A."/>
            <person name="Okrasinska A."/>
            <person name="Steczkiewicz K."/>
            <person name="Drgas O."/>
            <person name="Orlowska M."/>
            <person name="Perlinska-Lenart U."/>
            <person name="Aleksandrzak-Piekarczyk T."/>
            <person name="Szatraj K."/>
            <person name="Zielenkiewicz U."/>
            <person name="Pilsyk S."/>
            <person name="Malc E."/>
            <person name="Mieczkowski P."/>
            <person name="Kruszewska J.S."/>
            <person name="Biernat P."/>
            <person name="Pawlowska J."/>
        </authorList>
    </citation>
    <scope>NUCLEOTIDE SEQUENCE</scope>
    <source>
        <strain evidence="1">WA0000018081</strain>
    </source>
</reference>
<dbReference type="EMBL" id="JAEPRE010000203">
    <property type="protein sequence ID" value="KAG2230413.1"/>
    <property type="molecule type" value="Genomic_DNA"/>
</dbReference>
<organism evidence="1 2">
    <name type="scientific">Thamnidium elegans</name>
    <dbReference type="NCBI Taxonomy" id="101142"/>
    <lineage>
        <taxon>Eukaryota</taxon>
        <taxon>Fungi</taxon>
        <taxon>Fungi incertae sedis</taxon>
        <taxon>Mucoromycota</taxon>
        <taxon>Mucoromycotina</taxon>
        <taxon>Mucoromycetes</taxon>
        <taxon>Mucorales</taxon>
        <taxon>Mucorineae</taxon>
        <taxon>Mucoraceae</taxon>
        <taxon>Thamnidium</taxon>
    </lineage>
</organism>
<protein>
    <submittedName>
        <fullName evidence="1">Uncharacterized protein</fullName>
    </submittedName>
</protein>
<dbReference type="AlphaFoldDB" id="A0A8H7SLZ2"/>
<sequence length="127" mass="14582">MFESLMTSIIKMENLASIIIKNHSISQNRGLFNSMLNRTDAETPPINLGSYLAPTWNPFQETDITETEASSELPSGDDSVLQTFEVGREYDKHLVDQYGWVKLRNRKFYNVETNVIQNVHPFSRTIV</sequence>
<name>A0A8H7SLZ2_9FUNG</name>
<keyword evidence="2" id="KW-1185">Reference proteome</keyword>